<comment type="caution">
    <text evidence="12">The sequence shown here is derived from an EMBL/GenBank/DDBJ whole genome shotgun (WGS) entry which is preliminary data.</text>
</comment>
<evidence type="ECO:0000256" key="8">
    <source>
        <dbReference type="ARBA" id="ARBA00023004"/>
    </source>
</evidence>
<dbReference type="InterPro" id="IPR036188">
    <property type="entry name" value="FAD/NAD-bd_sf"/>
</dbReference>
<protein>
    <submittedName>
        <fullName evidence="12">FAD-binding protein</fullName>
    </submittedName>
</protein>
<dbReference type="GO" id="GO:0033543">
    <property type="term" value="P:fatty acid beta-oxidation, unsaturated, even number, reductase/isomerase pathway"/>
    <property type="evidence" value="ECO:0007669"/>
    <property type="project" value="TreeGrafter"/>
</dbReference>
<keyword evidence="8" id="KW-0408">Iron</keyword>
<accession>A0A432V9V2</accession>
<evidence type="ECO:0000313" key="13">
    <source>
        <dbReference type="Proteomes" id="UP000281647"/>
    </source>
</evidence>
<reference evidence="12 13" key="1">
    <citation type="submission" date="2018-11" db="EMBL/GenBank/DDBJ databases">
        <title>Pseudaminobacter arsenicus sp. nov., an arsenic-resistant bacterium isolated from arsenic-rich aquifers.</title>
        <authorList>
            <person name="Mu Y."/>
        </authorList>
    </citation>
    <scope>NUCLEOTIDE SEQUENCE [LARGE SCALE GENOMIC DNA]</scope>
    <source>
        <strain evidence="12 13">CB3</strain>
    </source>
</reference>
<dbReference type="PANTHER" id="PTHR42917">
    <property type="entry name" value="2,4-DIENOYL-COA REDUCTASE"/>
    <property type="match status" value="1"/>
</dbReference>
<dbReference type="Proteomes" id="UP000281647">
    <property type="component" value="Unassembled WGS sequence"/>
</dbReference>
<dbReference type="SUPFAM" id="SSF51395">
    <property type="entry name" value="FMN-linked oxidoreductases"/>
    <property type="match status" value="1"/>
</dbReference>
<proteinExistence type="inferred from homology"/>
<evidence type="ECO:0000256" key="1">
    <source>
        <dbReference type="ARBA" id="ARBA00001917"/>
    </source>
</evidence>
<dbReference type="AlphaFoldDB" id="A0A432V9V2"/>
<evidence type="ECO:0000256" key="5">
    <source>
        <dbReference type="ARBA" id="ARBA00022643"/>
    </source>
</evidence>
<organism evidence="12 13">
    <name type="scientific">Borborobacter arsenicus</name>
    <dbReference type="NCBI Taxonomy" id="1851146"/>
    <lineage>
        <taxon>Bacteria</taxon>
        <taxon>Pseudomonadati</taxon>
        <taxon>Pseudomonadota</taxon>
        <taxon>Alphaproteobacteria</taxon>
        <taxon>Hyphomicrobiales</taxon>
        <taxon>Phyllobacteriaceae</taxon>
        <taxon>Borborobacter</taxon>
    </lineage>
</organism>
<dbReference type="PANTHER" id="PTHR42917:SF2">
    <property type="entry name" value="2,4-DIENOYL-COA REDUCTASE [(2E)-ENOYL-COA-PRODUCING]"/>
    <property type="match status" value="1"/>
</dbReference>
<keyword evidence="9" id="KW-0411">Iron-sulfur</keyword>
<comment type="cofactor">
    <cofactor evidence="1">
        <name>FMN</name>
        <dbReference type="ChEBI" id="CHEBI:58210"/>
    </cofactor>
</comment>
<dbReference type="PRINTS" id="PR00368">
    <property type="entry name" value="FADPNR"/>
</dbReference>
<comment type="cofactor">
    <cofactor evidence="2">
        <name>[4Fe-4S] cluster</name>
        <dbReference type="ChEBI" id="CHEBI:49883"/>
    </cofactor>
</comment>
<dbReference type="Pfam" id="PF07992">
    <property type="entry name" value="Pyr_redox_2"/>
    <property type="match status" value="1"/>
</dbReference>
<dbReference type="OrthoDB" id="9804454at2"/>
<dbReference type="GO" id="GO:0008670">
    <property type="term" value="F:2,4-dienoyl-CoA reductase (NADPH) activity"/>
    <property type="evidence" value="ECO:0007669"/>
    <property type="project" value="TreeGrafter"/>
</dbReference>
<dbReference type="InterPro" id="IPR023753">
    <property type="entry name" value="FAD/NAD-binding_dom"/>
</dbReference>
<dbReference type="GO" id="GO:0051536">
    <property type="term" value="F:iron-sulfur cluster binding"/>
    <property type="evidence" value="ECO:0007669"/>
    <property type="project" value="UniProtKB-KW"/>
</dbReference>
<dbReference type="PRINTS" id="PR00411">
    <property type="entry name" value="PNDRDTASEI"/>
</dbReference>
<dbReference type="CDD" id="cd04734">
    <property type="entry name" value="OYE_like_3_FMN"/>
    <property type="match status" value="1"/>
</dbReference>
<evidence type="ECO:0000256" key="3">
    <source>
        <dbReference type="ARBA" id="ARBA00011048"/>
    </source>
</evidence>
<dbReference type="GO" id="GO:0046872">
    <property type="term" value="F:metal ion binding"/>
    <property type="evidence" value="ECO:0007669"/>
    <property type="project" value="UniProtKB-KW"/>
</dbReference>
<evidence type="ECO:0000256" key="4">
    <source>
        <dbReference type="ARBA" id="ARBA00022630"/>
    </source>
</evidence>
<dbReference type="Gene3D" id="3.50.50.60">
    <property type="entry name" value="FAD/NAD(P)-binding domain"/>
    <property type="match status" value="1"/>
</dbReference>
<feature type="domain" description="FAD/NAD(P)-binding" evidence="11">
    <location>
        <begin position="400"/>
        <end position="655"/>
    </location>
</feature>
<dbReference type="SUPFAM" id="SSF51905">
    <property type="entry name" value="FAD/NAD(P)-binding domain"/>
    <property type="match status" value="1"/>
</dbReference>
<dbReference type="InterPro" id="IPR013785">
    <property type="entry name" value="Aldolase_TIM"/>
</dbReference>
<dbReference type="InterPro" id="IPR001155">
    <property type="entry name" value="OxRdtase_FMN_N"/>
</dbReference>
<keyword evidence="13" id="KW-1185">Reference proteome</keyword>
<evidence type="ECO:0000256" key="6">
    <source>
        <dbReference type="ARBA" id="ARBA00022723"/>
    </source>
</evidence>
<evidence type="ECO:0000256" key="9">
    <source>
        <dbReference type="ARBA" id="ARBA00023014"/>
    </source>
</evidence>
<gene>
    <name evidence="12" type="ORF">EET67_04575</name>
</gene>
<keyword evidence="6" id="KW-0479">Metal-binding</keyword>
<evidence type="ECO:0000259" key="10">
    <source>
        <dbReference type="Pfam" id="PF00724"/>
    </source>
</evidence>
<evidence type="ECO:0000313" key="12">
    <source>
        <dbReference type="EMBL" id="RUM98924.1"/>
    </source>
</evidence>
<evidence type="ECO:0000256" key="2">
    <source>
        <dbReference type="ARBA" id="ARBA00001966"/>
    </source>
</evidence>
<keyword evidence="7" id="KW-0560">Oxidoreductase</keyword>
<evidence type="ECO:0000256" key="7">
    <source>
        <dbReference type="ARBA" id="ARBA00023002"/>
    </source>
</evidence>
<feature type="domain" description="NADH:flavin oxidoreductase/NADH oxidase N-terminal" evidence="10">
    <location>
        <begin position="18"/>
        <end position="348"/>
    </location>
</feature>
<keyword evidence="4" id="KW-0285">Flavoprotein</keyword>
<sequence>MHGIEDAQVNVPLRNDPLLQPYDLKHLRLKNRLMSTAHEPAYSEDGMPKERYRLYHAEKAKGGIALTMTAGSAIVSRDSPPAFGNLHAYDDAIVPWLSELADACHEHGCAVMIQLTHLGRRTGWNKADWLPVLSASPVREPAHRAFPKEAEDWDIERIVADYASAAQRMQAAGLDGIEFEAYGHLMDGFWSPLTNRREDAFGGSLDNRLRFTWQVLDAVRAAVGSQFIVGMRLVLDEDKQNGLARETGIEIAQRLKASGKVDFLNIIRGTIETDAALTKVIPITGMASAPHLDFAGEVRAATKFPVFHAARISDVATARHAIAEGKLDMVGLTRPHMADPYIANKVAASEEHRIRPCVGATYCLDRIYEGGEALCIHNAATGREATVPHVISRSDGPLRKIVVVGAGPAGLEAARVAAERGHSVTVLEAASQAGGQVRLAAQNARRKELIGIVDWRLAELEHLGVTVRYDIWAEPDDVLALDPEVVVIATGGLPQNPGLEAGDELVTSSWDIVSGAAKPAETVLLYDDNGGHQGMSAAEMIATSGSALELVSPERFFAPEMGGMNHVPYMRAFHEHGVRVTINTRLKKVAREGNKLVATLASDFASGWSEERRVDQVVVEHGTAANDELYHALKPLSANGGAVNYEALVSGGDIFARRNQNGCFTLLRIGDAIASRNIHAAIYDGIRYALRF</sequence>
<dbReference type="GO" id="GO:0010181">
    <property type="term" value="F:FMN binding"/>
    <property type="evidence" value="ECO:0007669"/>
    <property type="project" value="InterPro"/>
</dbReference>
<dbReference type="InterPro" id="IPR051793">
    <property type="entry name" value="NADH:flavin_oxidoreductase"/>
</dbReference>
<comment type="similarity">
    <text evidence="3">In the N-terminal section; belongs to the NADH:flavin oxidoreductase/NADH oxidase family.</text>
</comment>
<dbReference type="Pfam" id="PF00724">
    <property type="entry name" value="Oxidored_FMN"/>
    <property type="match status" value="1"/>
</dbReference>
<name>A0A432V9V2_9HYPH</name>
<dbReference type="Gene3D" id="3.40.50.720">
    <property type="entry name" value="NAD(P)-binding Rossmann-like Domain"/>
    <property type="match status" value="1"/>
</dbReference>
<keyword evidence="5" id="KW-0288">FMN</keyword>
<dbReference type="EMBL" id="RKST01000003">
    <property type="protein sequence ID" value="RUM98924.1"/>
    <property type="molecule type" value="Genomic_DNA"/>
</dbReference>
<evidence type="ECO:0000259" key="11">
    <source>
        <dbReference type="Pfam" id="PF07992"/>
    </source>
</evidence>
<dbReference type="Gene3D" id="3.20.20.70">
    <property type="entry name" value="Aldolase class I"/>
    <property type="match status" value="1"/>
</dbReference>